<protein>
    <recommendedName>
        <fullName evidence="11">Hexosyltransferase</fullName>
        <ecNumber evidence="11">2.4.1.-</ecNumber>
    </recommendedName>
</protein>
<proteinExistence type="inferred from homology"/>
<dbReference type="PANTHER" id="PTHR11214:SF314">
    <property type="entry name" value="HEXOSYLTRANSFERASE"/>
    <property type="match status" value="1"/>
</dbReference>
<evidence type="ECO:0000256" key="3">
    <source>
        <dbReference type="ARBA" id="ARBA00022676"/>
    </source>
</evidence>
<evidence type="ECO:0000256" key="4">
    <source>
        <dbReference type="ARBA" id="ARBA00022679"/>
    </source>
</evidence>
<evidence type="ECO:0000256" key="7">
    <source>
        <dbReference type="ARBA" id="ARBA00022989"/>
    </source>
</evidence>
<dbReference type="GO" id="GO:0016757">
    <property type="term" value="F:glycosyltransferase activity"/>
    <property type="evidence" value="ECO:0007669"/>
    <property type="project" value="UniProtKB-KW"/>
</dbReference>
<keyword evidence="5" id="KW-0812">Transmembrane</keyword>
<keyword evidence="9" id="KW-0472">Membrane</keyword>
<evidence type="ECO:0000313" key="13">
    <source>
        <dbReference type="Proteomes" id="UP001634394"/>
    </source>
</evidence>
<dbReference type="Proteomes" id="UP001634394">
    <property type="component" value="Unassembled WGS sequence"/>
</dbReference>
<evidence type="ECO:0000256" key="6">
    <source>
        <dbReference type="ARBA" id="ARBA00022968"/>
    </source>
</evidence>
<keyword evidence="13" id="KW-1185">Reference proteome</keyword>
<evidence type="ECO:0000256" key="5">
    <source>
        <dbReference type="ARBA" id="ARBA00022692"/>
    </source>
</evidence>
<reference evidence="12 13" key="1">
    <citation type="submission" date="2024-11" db="EMBL/GenBank/DDBJ databases">
        <title>Chromosome-level genome assembly of the freshwater bivalve Anodonta woodiana.</title>
        <authorList>
            <person name="Chen X."/>
        </authorList>
    </citation>
    <scope>NUCLEOTIDE SEQUENCE [LARGE SCALE GENOMIC DNA]</scope>
    <source>
        <strain evidence="12">MN2024</strain>
        <tissue evidence="12">Gills</tissue>
    </source>
</reference>
<evidence type="ECO:0000256" key="2">
    <source>
        <dbReference type="ARBA" id="ARBA00008661"/>
    </source>
</evidence>
<evidence type="ECO:0000256" key="9">
    <source>
        <dbReference type="ARBA" id="ARBA00023136"/>
    </source>
</evidence>
<comment type="caution">
    <text evidence="12">The sequence shown here is derived from an EMBL/GenBank/DDBJ whole genome shotgun (WGS) entry which is preliminary data.</text>
</comment>
<dbReference type="EC" id="2.4.1.-" evidence="11"/>
<dbReference type="InterPro" id="IPR002659">
    <property type="entry name" value="Glyco_trans_31"/>
</dbReference>
<keyword evidence="4" id="KW-0808">Transferase</keyword>
<sequence>MRRKCMLLVLVGAVVVITVFNAEFIDVNRFTQPIREVVLKKDLGFLSSFPDVSTTEHSSAKPSPSVTQLGLAKLRTDSIKKIYGRSWDEVITPYNQTYLIDGRDICNVSPPPFLLLFVLSLPKNTGERQAIRQTWGSNANENGASFIISTKLMFMLGRMANETLSGKVLQKETTKYKDIVQADIVESRHNLTNKMMNGLRWVKTYCPKVKYILKADEDTFINVARFSDYLMKNPNINNKTIHGYLYPRGGMVQREGRYAVRNEELPSAQYPPYLSGTSYILPFDVISDMLDLAERLPYCPIDDAFMTGVLRAILDVKIQHSQDFTHMLDMKMSPCRFHTHIAVTNIDINCMHALWNLTKHAGSIDCNQSSFYDKKICSIFIF</sequence>
<dbReference type="Pfam" id="PF01762">
    <property type="entry name" value="Galactosyl_T"/>
    <property type="match status" value="1"/>
</dbReference>
<evidence type="ECO:0000256" key="10">
    <source>
        <dbReference type="ARBA" id="ARBA00023180"/>
    </source>
</evidence>
<dbReference type="FunFam" id="3.90.550.50:FF:000001">
    <property type="entry name" value="Hexosyltransferase"/>
    <property type="match status" value="1"/>
</dbReference>
<evidence type="ECO:0000313" key="12">
    <source>
        <dbReference type="EMBL" id="KAL3836524.1"/>
    </source>
</evidence>
<dbReference type="EMBL" id="JBJQND010000018">
    <property type="protein sequence ID" value="KAL3836524.1"/>
    <property type="molecule type" value="Genomic_DNA"/>
</dbReference>
<keyword evidence="6" id="KW-0735">Signal-anchor</keyword>
<accession>A0ABD3THK4</accession>
<name>A0ABD3THK4_SINWO</name>
<comment type="similarity">
    <text evidence="2 11">Belongs to the glycosyltransferase 31 family.</text>
</comment>
<keyword evidence="7" id="KW-1133">Transmembrane helix</keyword>
<dbReference type="PANTHER" id="PTHR11214">
    <property type="entry name" value="BETA-1,3-N-ACETYLGLUCOSAMINYLTRANSFERASE"/>
    <property type="match status" value="1"/>
</dbReference>
<gene>
    <name evidence="12" type="ORF">ACJMK2_021948</name>
</gene>
<dbReference type="Gene3D" id="3.90.550.50">
    <property type="match status" value="1"/>
</dbReference>
<keyword evidence="8 11" id="KW-0333">Golgi apparatus</keyword>
<evidence type="ECO:0000256" key="11">
    <source>
        <dbReference type="RuleBase" id="RU363063"/>
    </source>
</evidence>
<evidence type="ECO:0000256" key="1">
    <source>
        <dbReference type="ARBA" id="ARBA00004323"/>
    </source>
</evidence>
<dbReference type="GO" id="GO:0000139">
    <property type="term" value="C:Golgi membrane"/>
    <property type="evidence" value="ECO:0007669"/>
    <property type="project" value="UniProtKB-SubCell"/>
</dbReference>
<organism evidence="12 13">
    <name type="scientific">Sinanodonta woodiana</name>
    <name type="common">Chinese pond mussel</name>
    <name type="synonym">Anodonta woodiana</name>
    <dbReference type="NCBI Taxonomy" id="1069815"/>
    <lineage>
        <taxon>Eukaryota</taxon>
        <taxon>Metazoa</taxon>
        <taxon>Spiralia</taxon>
        <taxon>Lophotrochozoa</taxon>
        <taxon>Mollusca</taxon>
        <taxon>Bivalvia</taxon>
        <taxon>Autobranchia</taxon>
        <taxon>Heteroconchia</taxon>
        <taxon>Palaeoheterodonta</taxon>
        <taxon>Unionida</taxon>
        <taxon>Unionoidea</taxon>
        <taxon>Unionidae</taxon>
        <taxon>Unioninae</taxon>
        <taxon>Sinanodonta</taxon>
    </lineage>
</organism>
<keyword evidence="10" id="KW-0325">Glycoprotein</keyword>
<keyword evidence="3 11" id="KW-0328">Glycosyltransferase</keyword>
<dbReference type="AlphaFoldDB" id="A0ABD3THK4"/>
<comment type="subcellular location">
    <subcellularLocation>
        <location evidence="1 11">Golgi apparatus membrane</location>
        <topology evidence="1 11">Single-pass type II membrane protein</topology>
    </subcellularLocation>
</comment>
<evidence type="ECO:0000256" key="8">
    <source>
        <dbReference type="ARBA" id="ARBA00023034"/>
    </source>
</evidence>